<dbReference type="InterPro" id="IPR029068">
    <property type="entry name" value="Glyas_Bleomycin-R_OHBP_Dase"/>
</dbReference>
<dbReference type="EMBL" id="BONV01000004">
    <property type="protein sequence ID" value="GIG78497.1"/>
    <property type="molecule type" value="Genomic_DNA"/>
</dbReference>
<dbReference type="AlphaFoldDB" id="A0A8J3PQV6"/>
<proteinExistence type="predicted"/>
<dbReference type="SUPFAM" id="SSF54593">
    <property type="entry name" value="Glyoxalase/Bleomycin resistance protein/Dihydroxybiphenyl dioxygenase"/>
    <property type="match status" value="1"/>
</dbReference>
<sequence>MTVIKLRLHDSVVTTRIRNIAFDAADPVALARWWSRVLGRPLPDGHQPDADEAALDLPDGQTVYFQRVPEPKAVKNRMHICLQADSPRDVETERITSLGATLVADHRNADGSGWVVLADPEGNEFCVLRSVAERGF</sequence>
<reference evidence="2 3" key="1">
    <citation type="submission" date="2021-01" db="EMBL/GenBank/DDBJ databases">
        <title>Whole genome shotgun sequence of Planotetraspora kaengkrachanensis NBRC 104272.</title>
        <authorList>
            <person name="Komaki H."/>
            <person name="Tamura T."/>
        </authorList>
    </citation>
    <scope>NUCLEOTIDE SEQUENCE [LARGE SCALE GENOMIC DNA]</scope>
    <source>
        <strain evidence="2 3">NBRC 104272</strain>
    </source>
</reference>
<evidence type="ECO:0000313" key="2">
    <source>
        <dbReference type="EMBL" id="GIG78497.1"/>
    </source>
</evidence>
<comment type="caution">
    <text evidence="2">The sequence shown here is derived from an EMBL/GenBank/DDBJ whole genome shotgun (WGS) entry which is preliminary data.</text>
</comment>
<dbReference type="InterPro" id="IPR041581">
    <property type="entry name" value="Glyoxalase_6"/>
</dbReference>
<feature type="domain" description="Glyoxalase-like" evidence="1">
    <location>
        <begin position="20"/>
        <end position="128"/>
    </location>
</feature>
<dbReference type="Proteomes" id="UP000630097">
    <property type="component" value="Unassembled WGS sequence"/>
</dbReference>
<name>A0A8J3PQV6_9ACTN</name>
<evidence type="ECO:0000259" key="1">
    <source>
        <dbReference type="Pfam" id="PF18029"/>
    </source>
</evidence>
<dbReference type="Gene3D" id="3.10.180.10">
    <property type="entry name" value="2,3-Dihydroxybiphenyl 1,2-Dioxygenase, domain 1"/>
    <property type="match status" value="1"/>
</dbReference>
<dbReference type="PANTHER" id="PTHR35908:SF1">
    <property type="entry name" value="CONSERVED PROTEIN"/>
    <property type="match status" value="1"/>
</dbReference>
<keyword evidence="3" id="KW-1185">Reference proteome</keyword>
<organism evidence="2 3">
    <name type="scientific">Planotetraspora kaengkrachanensis</name>
    <dbReference type="NCBI Taxonomy" id="575193"/>
    <lineage>
        <taxon>Bacteria</taxon>
        <taxon>Bacillati</taxon>
        <taxon>Actinomycetota</taxon>
        <taxon>Actinomycetes</taxon>
        <taxon>Streptosporangiales</taxon>
        <taxon>Streptosporangiaceae</taxon>
        <taxon>Planotetraspora</taxon>
    </lineage>
</organism>
<protein>
    <submittedName>
        <fullName evidence="2">Glyoxalase</fullName>
    </submittedName>
</protein>
<evidence type="ECO:0000313" key="3">
    <source>
        <dbReference type="Proteomes" id="UP000630097"/>
    </source>
</evidence>
<dbReference type="Pfam" id="PF18029">
    <property type="entry name" value="Glyoxalase_6"/>
    <property type="match status" value="1"/>
</dbReference>
<dbReference type="PANTHER" id="PTHR35908">
    <property type="entry name" value="HYPOTHETICAL FUSION PROTEIN"/>
    <property type="match status" value="1"/>
</dbReference>
<dbReference type="CDD" id="cd06587">
    <property type="entry name" value="VOC"/>
    <property type="match status" value="1"/>
</dbReference>
<dbReference type="RefSeq" id="WP_239114818.1">
    <property type="nucleotide sequence ID" value="NZ_BAABHH010000006.1"/>
</dbReference>
<accession>A0A8J3PQV6</accession>
<gene>
    <name evidence="2" type="ORF">Pka01_16240</name>
</gene>